<comment type="caution">
    <text evidence="1">The sequence shown here is derived from an EMBL/GenBank/DDBJ whole genome shotgun (WGS) entry which is preliminary data.</text>
</comment>
<sequence>MNFPEAESIYKELKDDFLKKNNATYLDSRTVFFTAFPDWVRGHQKELFLAAGGDEKLWLT</sequence>
<protein>
    <submittedName>
        <fullName evidence="1">Uncharacterized protein</fullName>
    </submittedName>
</protein>
<evidence type="ECO:0000313" key="2">
    <source>
        <dbReference type="Proteomes" id="UP001626550"/>
    </source>
</evidence>
<evidence type="ECO:0000313" key="1">
    <source>
        <dbReference type="EMBL" id="KAL3317187.1"/>
    </source>
</evidence>
<name>A0ABD2QD41_9PLAT</name>
<dbReference type="Proteomes" id="UP001626550">
    <property type="component" value="Unassembled WGS sequence"/>
</dbReference>
<keyword evidence="2" id="KW-1185">Reference proteome</keyword>
<dbReference type="AlphaFoldDB" id="A0ABD2QD41"/>
<accession>A0ABD2QD41</accession>
<dbReference type="EMBL" id="JBJKFK010000417">
    <property type="protein sequence ID" value="KAL3317187.1"/>
    <property type="molecule type" value="Genomic_DNA"/>
</dbReference>
<organism evidence="1 2">
    <name type="scientific">Cichlidogyrus casuarinus</name>
    <dbReference type="NCBI Taxonomy" id="1844966"/>
    <lineage>
        <taxon>Eukaryota</taxon>
        <taxon>Metazoa</taxon>
        <taxon>Spiralia</taxon>
        <taxon>Lophotrochozoa</taxon>
        <taxon>Platyhelminthes</taxon>
        <taxon>Monogenea</taxon>
        <taxon>Monopisthocotylea</taxon>
        <taxon>Dactylogyridea</taxon>
        <taxon>Ancyrocephalidae</taxon>
        <taxon>Cichlidogyrus</taxon>
    </lineage>
</organism>
<proteinExistence type="predicted"/>
<gene>
    <name evidence="1" type="ORF">Ciccas_004163</name>
</gene>
<reference evidence="1 2" key="1">
    <citation type="submission" date="2024-11" db="EMBL/GenBank/DDBJ databases">
        <title>Adaptive evolution of stress response genes in parasites aligns with host niche diversity.</title>
        <authorList>
            <person name="Hahn C."/>
            <person name="Resl P."/>
        </authorList>
    </citation>
    <scope>NUCLEOTIDE SEQUENCE [LARGE SCALE GENOMIC DNA]</scope>
    <source>
        <strain evidence="1">EGGRZ-B1_66</strain>
        <tissue evidence="1">Body</tissue>
    </source>
</reference>